<evidence type="ECO:0000313" key="7">
    <source>
        <dbReference type="EMBL" id="KAK9272534.1"/>
    </source>
</evidence>
<evidence type="ECO:0000256" key="4">
    <source>
        <dbReference type="ARBA" id="ARBA00023163"/>
    </source>
</evidence>
<keyword evidence="5" id="KW-0539">Nucleus</keyword>
<dbReference type="GO" id="GO:0005634">
    <property type="term" value="C:nucleus"/>
    <property type="evidence" value="ECO:0007669"/>
    <property type="project" value="UniProtKB-SubCell"/>
</dbReference>
<evidence type="ECO:0000256" key="2">
    <source>
        <dbReference type="ARBA" id="ARBA00023015"/>
    </source>
</evidence>
<evidence type="ECO:0000259" key="6">
    <source>
        <dbReference type="PROSITE" id="PS50066"/>
    </source>
</evidence>
<dbReference type="InterPro" id="IPR050142">
    <property type="entry name" value="MADS-box/MEF2_TF"/>
</dbReference>
<keyword evidence="8" id="KW-1185">Reference proteome</keyword>
<reference evidence="7 8" key="1">
    <citation type="journal article" date="2024" name="Plant J.">
        <title>Genome sequences and population genomics reveal climatic adaptation and genomic divergence between two closely related sweetgum species.</title>
        <authorList>
            <person name="Xu W.Q."/>
            <person name="Ren C.Q."/>
            <person name="Zhang X.Y."/>
            <person name="Comes H.P."/>
            <person name="Liu X.H."/>
            <person name="Li Y.G."/>
            <person name="Kettle C.J."/>
            <person name="Jalonen R."/>
            <person name="Gaisberger H."/>
            <person name="Ma Y.Z."/>
            <person name="Qiu Y.X."/>
        </authorList>
    </citation>
    <scope>NUCLEOTIDE SEQUENCE [LARGE SCALE GENOMIC DNA]</scope>
    <source>
        <strain evidence="7">Hangzhou</strain>
    </source>
</reference>
<dbReference type="InterPro" id="IPR036879">
    <property type="entry name" value="TF_MADSbox_sf"/>
</dbReference>
<evidence type="ECO:0000256" key="3">
    <source>
        <dbReference type="ARBA" id="ARBA00023125"/>
    </source>
</evidence>
<dbReference type="Gene3D" id="3.40.1810.10">
    <property type="entry name" value="Transcription factor, MADS-box"/>
    <property type="match status" value="1"/>
</dbReference>
<dbReference type="GO" id="GO:0045944">
    <property type="term" value="P:positive regulation of transcription by RNA polymerase II"/>
    <property type="evidence" value="ECO:0007669"/>
    <property type="project" value="InterPro"/>
</dbReference>
<dbReference type="InterPro" id="IPR033897">
    <property type="entry name" value="SRF-like_MADS-box"/>
</dbReference>
<feature type="domain" description="MADS-box" evidence="6">
    <location>
        <begin position="8"/>
        <end position="58"/>
    </location>
</feature>
<dbReference type="GO" id="GO:0000987">
    <property type="term" value="F:cis-regulatory region sequence-specific DNA binding"/>
    <property type="evidence" value="ECO:0007669"/>
    <property type="project" value="InterPro"/>
</dbReference>
<organism evidence="7 8">
    <name type="scientific">Liquidambar formosana</name>
    <name type="common">Formosan gum</name>
    <dbReference type="NCBI Taxonomy" id="63359"/>
    <lineage>
        <taxon>Eukaryota</taxon>
        <taxon>Viridiplantae</taxon>
        <taxon>Streptophyta</taxon>
        <taxon>Embryophyta</taxon>
        <taxon>Tracheophyta</taxon>
        <taxon>Spermatophyta</taxon>
        <taxon>Magnoliopsida</taxon>
        <taxon>eudicotyledons</taxon>
        <taxon>Gunneridae</taxon>
        <taxon>Pentapetalae</taxon>
        <taxon>Saxifragales</taxon>
        <taxon>Altingiaceae</taxon>
        <taxon>Liquidambar</taxon>
    </lineage>
</organism>
<protein>
    <recommendedName>
        <fullName evidence="6">MADS-box domain-containing protein</fullName>
    </recommendedName>
</protein>
<keyword evidence="4" id="KW-0804">Transcription</keyword>
<dbReference type="PANTHER" id="PTHR48019">
    <property type="entry name" value="SERUM RESPONSE FACTOR HOMOLOG"/>
    <property type="match status" value="1"/>
</dbReference>
<evidence type="ECO:0000256" key="5">
    <source>
        <dbReference type="ARBA" id="ARBA00023242"/>
    </source>
</evidence>
<accession>A0AAP0R8I3</accession>
<sequence length="367" mass="41610">MGSMVSKMGRRKLSMELIQDEKSRYKTFQSRKKSLLKKTYELASLCGIDACVIVFGPKHGNRPIGKDTWPPSSDEVRRIINMYKAKVVDGKRTVKLSDLHDWMKKMEIQIVRAHRENAKAKYDTSDDTINKLSLDQMRVLLGSLDRKLGVVKSRIDELKKESQQNLEGTSPGMIVCPQSDTSNMHDLDQKSIMDLGVTNQQDHGLGMIVCPQRHTSNLQEFDQKGIMDLSVNQQAASVEPLDVQQPIQCTSDQSPQMLPVEPSPLVSPSTMMMWLNNDDFTQFGNACNSNILYNPYTPQLYHDPMNIMQENMMVNNTGPLSYYAPSLQSVPPYVQYPMMSSVTPQMQSMVPQFDFSYSQINGREANH</sequence>
<keyword evidence="2" id="KW-0805">Transcription regulation</keyword>
<comment type="subcellular location">
    <subcellularLocation>
        <location evidence="1">Nucleus</location>
    </subcellularLocation>
</comment>
<dbReference type="GO" id="GO:0046983">
    <property type="term" value="F:protein dimerization activity"/>
    <property type="evidence" value="ECO:0007669"/>
    <property type="project" value="InterPro"/>
</dbReference>
<proteinExistence type="predicted"/>
<dbReference type="Pfam" id="PF00319">
    <property type="entry name" value="SRF-TF"/>
    <property type="match status" value="1"/>
</dbReference>
<dbReference type="PROSITE" id="PS50066">
    <property type="entry name" value="MADS_BOX_2"/>
    <property type="match status" value="1"/>
</dbReference>
<dbReference type="EMBL" id="JBBPBK010000013">
    <property type="protein sequence ID" value="KAK9272534.1"/>
    <property type="molecule type" value="Genomic_DNA"/>
</dbReference>
<dbReference type="SMART" id="SM00432">
    <property type="entry name" value="MADS"/>
    <property type="match status" value="1"/>
</dbReference>
<dbReference type="AlphaFoldDB" id="A0AAP0R8I3"/>
<keyword evidence="3" id="KW-0238">DNA-binding</keyword>
<dbReference type="Proteomes" id="UP001415857">
    <property type="component" value="Unassembled WGS sequence"/>
</dbReference>
<dbReference type="PRINTS" id="PR00404">
    <property type="entry name" value="MADSDOMAIN"/>
</dbReference>
<gene>
    <name evidence="7" type="ORF">L1049_002907</name>
</gene>
<evidence type="ECO:0000256" key="1">
    <source>
        <dbReference type="ARBA" id="ARBA00004123"/>
    </source>
</evidence>
<comment type="caution">
    <text evidence="7">The sequence shown here is derived from an EMBL/GenBank/DDBJ whole genome shotgun (WGS) entry which is preliminary data.</text>
</comment>
<dbReference type="GO" id="GO:0000981">
    <property type="term" value="F:DNA-binding transcription factor activity, RNA polymerase II-specific"/>
    <property type="evidence" value="ECO:0007669"/>
    <property type="project" value="InterPro"/>
</dbReference>
<dbReference type="SUPFAM" id="SSF55455">
    <property type="entry name" value="SRF-like"/>
    <property type="match status" value="1"/>
</dbReference>
<evidence type="ECO:0000313" key="8">
    <source>
        <dbReference type="Proteomes" id="UP001415857"/>
    </source>
</evidence>
<name>A0AAP0R8I3_LIQFO</name>
<dbReference type="CDD" id="cd00266">
    <property type="entry name" value="MADS_SRF_like"/>
    <property type="match status" value="1"/>
</dbReference>
<dbReference type="InterPro" id="IPR002100">
    <property type="entry name" value="TF_MADSbox"/>
</dbReference>